<comment type="subcellular location">
    <subcellularLocation>
        <location evidence="1 9">Cell inner membrane</location>
        <topology evidence="1 9">Multi-pass membrane protein</topology>
    </subcellularLocation>
</comment>
<dbReference type="GO" id="GO:0022857">
    <property type="term" value="F:transmembrane transporter activity"/>
    <property type="evidence" value="ECO:0007669"/>
    <property type="project" value="UniProtKB-UniRule"/>
</dbReference>
<dbReference type="OrthoDB" id="8449485at2"/>
<dbReference type="Proteomes" id="UP000053675">
    <property type="component" value="Unassembled WGS sequence"/>
</dbReference>
<dbReference type="PATRIC" id="fig|472175.3.peg.262"/>
<keyword evidence="12" id="KW-1185">Reference proteome</keyword>
<keyword evidence="6 9" id="KW-1133">Transmembrane helix</keyword>
<feature type="transmembrane region" description="Helical" evidence="9">
    <location>
        <begin position="60"/>
        <end position="79"/>
    </location>
</feature>
<proteinExistence type="inferred from homology"/>
<comment type="subunit">
    <text evidence="9">The complex comprises the extracytoplasmic solute receptor protein and the two transmembrane proteins.</text>
</comment>
<dbReference type="RefSeq" id="WP_051913633.1">
    <property type="nucleotide sequence ID" value="NZ_JMQM01000001.1"/>
</dbReference>
<feature type="transmembrane region" description="Helical" evidence="9">
    <location>
        <begin position="100"/>
        <end position="121"/>
    </location>
</feature>
<protein>
    <recommendedName>
        <fullName evidence="9">TRAP transporter small permease protein</fullName>
    </recommendedName>
</protein>
<evidence type="ECO:0000256" key="2">
    <source>
        <dbReference type="ARBA" id="ARBA00022448"/>
    </source>
</evidence>
<evidence type="ECO:0000256" key="5">
    <source>
        <dbReference type="ARBA" id="ARBA00022692"/>
    </source>
</evidence>
<dbReference type="STRING" id="472175.EL18_00255"/>
<name>A0A084U8F4_9HYPH</name>
<evidence type="ECO:0000256" key="7">
    <source>
        <dbReference type="ARBA" id="ARBA00023136"/>
    </source>
</evidence>
<keyword evidence="7 9" id="KW-0472">Membrane</keyword>
<dbReference type="eggNOG" id="COG3090">
    <property type="taxonomic scope" value="Bacteria"/>
</dbReference>
<evidence type="ECO:0000256" key="1">
    <source>
        <dbReference type="ARBA" id="ARBA00004429"/>
    </source>
</evidence>
<evidence type="ECO:0000256" key="9">
    <source>
        <dbReference type="RuleBase" id="RU369079"/>
    </source>
</evidence>
<dbReference type="PANTHER" id="PTHR35011:SF2">
    <property type="entry name" value="2,3-DIKETO-L-GULONATE TRAP TRANSPORTER SMALL PERMEASE PROTEIN YIAM"/>
    <property type="match status" value="1"/>
</dbReference>
<evidence type="ECO:0000313" key="11">
    <source>
        <dbReference type="EMBL" id="KFB09240.1"/>
    </source>
</evidence>
<evidence type="ECO:0000256" key="4">
    <source>
        <dbReference type="ARBA" id="ARBA00022519"/>
    </source>
</evidence>
<evidence type="ECO:0000256" key="8">
    <source>
        <dbReference type="ARBA" id="ARBA00038436"/>
    </source>
</evidence>
<comment type="similarity">
    <text evidence="8 9">Belongs to the TRAP transporter small permease family.</text>
</comment>
<gene>
    <name evidence="11" type="ORF">EL18_00255</name>
</gene>
<keyword evidence="5 9" id="KW-0812">Transmembrane</keyword>
<comment type="caution">
    <text evidence="11">The sequence shown here is derived from an EMBL/GenBank/DDBJ whole genome shotgun (WGS) entry which is preliminary data.</text>
</comment>
<accession>A0A084U8F4</accession>
<reference evidence="11 12" key="1">
    <citation type="submission" date="2014-05" db="EMBL/GenBank/DDBJ databases">
        <title>Draft Genome Sequence of Nitratireductor basaltis Strain UMTGB225, A Marine Bacterium Isolated from Green Barrel Tunicate.</title>
        <authorList>
            <person name="Gan H.Y."/>
        </authorList>
    </citation>
    <scope>NUCLEOTIDE SEQUENCE [LARGE SCALE GENOMIC DNA]</scope>
    <source>
        <strain evidence="11 12">UMTGB225</strain>
    </source>
</reference>
<dbReference type="PANTHER" id="PTHR35011">
    <property type="entry name" value="2,3-DIKETO-L-GULONATE TRAP TRANSPORTER SMALL PERMEASE PROTEIN YIAM"/>
    <property type="match status" value="1"/>
</dbReference>
<sequence length="178" mass="19077">MPEIAARPDIASGPGPVQRAVDAVLRVIISIIFAILVVCVVWQVVSRYVFGTPSTVTDELARFLFMWLALIGAAYTLGLKRHLAIDLLPLSLEGKAERNLRMVIVGMVAAFAGLVMVYGGGKLLIGVLQTGQLSPVLRIQMGYVYGAIPFAGLVMLFYCALSVRDILSGRDVAPAMGD</sequence>
<dbReference type="InterPro" id="IPR007387">
    <property type="entry name" value="TRAP_DctQ"/>
</dbReference>
<feature type="transmembrane region" description="Helical" evidence="9">
    <location>
        <begin position="141"/>
        <end position="161"/>
    </location>
</feature>
<keyword evidence="4 9" id="KW-0997">Cell inner membrane</keyword>
<feature type="transmembrane region" description="Helical" evidence="9">
    <location>
        <begin position="23"/>
        <end position="45"/>
    </location>
</feature>
<evidence type="ECO:0000256" key="6">
    <source>
        <dbReference type="ARBA" id="ARBA00022989"/>
    </source>
</evidence>
<organism evidence="11 12">
    <name type="scientific">Nitratireductor basaltis</name>
    <dbReference type="NCBI Taxonomy" id="472175"/>
    <lineage>
        <taxon>Bacteria</taxon>
        <taxon>Pseudomonadati</taxon>
        <taxon>Pseudomonadota</taxon>
        <taxon>Alphaproteobacteria</taxon>
        <taxon>Hyphomicrobiales</taxon>
        <taxon>Phyllobacteriaceae</taxon>
        <taxon>Nitratireductor</taxon>
    </lineage>
</organism>
<keyword evidence="3" id="KW-1003">Cell membrane</keyword>
<dbReference type="InterPro" id="IPR055348">
    <property type="entry name" value="DctQ"/>
</dbReference>
<evidence type="ECO:0000259" key="10">
    <source>
        <dbReference type="Pfam" id="PF04290"/>
    </source>
</evidence>
<dbReference type="GO" id="GO:0005886">
    <property type="term" value="C:plasma membrane"/>
    <property type="evidence" value="ECO:0007669"/>
    <property type="project" value="UniProtKB-SubCell"/>
</dbReference>
<dbReference type="Pfam" id="PF04290">
    <property type="entry name" value="DctQ"/>
    <property type="match status" value="1"/>
</dbReference>
<dbReference type="GO" id="GO:0015740">
    <property type="term" value="P:C4-dicarboxylate transport"/>
    <property type="evidence" value="ECO:0007669"/>
    <property type="project" value="TreeGrafter"/>
</dbReference>
<comment type="function">
    <text evidence="9">Part of the tripartite ATP-independent periplasmic (TRAP) transport system.</text>
</comment>
<evidence type="ECO:0000256" key="3">
    <source>
        <dbReference type="ARBA" id="ARBA00022475"/>
    </source>
</evidence>
<dbReference type="AlphaFoldDB" id="A0A084U8F4"/>
<keyword evidence="2 9" id="KW-0813">Transport</keyword>
<dbReference type="EMBL" id="JMQM01000001">
    <property type="protein sequence ID" value="KFB09240.1"/>
    <property type="molecule type" value="Genomic_DNA"/>
</dbReference>
<feature type="domain" description="Tripartite ATP-independent periplasmic transporters DctQ component" evidence="10">
    <location>
        <begin position="36"/>
        <end position="165"/>
    </location>
</feature>
<evidence type="ECO:0000313" key="12">
    <source>
        <dbReference type="Proteomes" id="UP000053675"/>
    </source>
</evidence>